<gene>
    <name evidence="1" type="ORF">RFI_25757</name>
</gene>
<evidence type="ECO:0000313" key="1">
    <source>
        <dbReference type="EMBL" id="ETO11618.1"/>
    </source>
</evidence>
<reference evidence="1 2" key="1">
    <citation type="journal article" date="2013" name="Curr. Biol.">
        <title>The Genome of the Foraminiferan Reticulomyxa filosa.</title>
        <authorList>
            <person name="Glockner G."/>
            <person name="Hulsmann N."/>
            <person name="Schleicher M."/>
            <person name="Noegel A.A."/>
            <person name="Eichinger L."/>
            <person name="Gallinger C."/>
            <person name="Pawlowski J."/>
            <person name="Sierra R."/>
            <person name="Euteneuer U."/>
            <person name="Pillet L."/>
            <person name="Moustafa A."/>
            <person name="Platzer M."/>
            <person name="Groth M."/>
            <person name="Szafranski K."/>
            <person name="Schliwa M."/>
        </authorList>
    </citation>
    <scope>NUCLEOTIDE SEQUENCE [LARGE SCALE GENOMIC DNA]</scope>
</reference>
<proteinExistence type="predicted"/>
<protein>
    <submittedName>
        <fullName evidence="1">Uncharacterized protein</fullName>
    </submittedName>
</protein>
<sequence>MKLKRFHEEKIINLEEMDWYDIWSFDGEYQKTKKKLLNQINESESAITELLSYNQVILLFYIYSAVINQQTLEEISKKEQSIQKPIHEKSLEKIKLKKELNVSILKYSKCIEEYNTLCSIERKILMEKQNQQQLIAINQMYAIDNKLLNDFTDLTCTLQNWFKESQNWIEKECDKLEKKWNTWNEQDISIFIAYKLQCNKSKMQQYNQIIKQKKLM</sequence>
<name>X6MC73_RETFI</name>
<accession>X6MC73</accession>
<comment type="caution">
    <text evidence="1">The sequence shown here is derived from an EMBL/GenBank/DDBJ whole genome shotgun (WGS) entry which is preliminary data.</text>
</comment>
<organism evidence="1 2">
    <name type="scientific">Reticulomyxa filosa</name>
    <dbReference type="NCBI Taxonomy" id="46433"/>
    <lineage>
        <taxon>Eukaryota</taxon>
        <taxon>Sar</taxon>
        <taxon>Rhizaria</taxon>
        <taxon>Retaria</taxon>
        <taxon>Foraminifera</taxon>
        <taxon>Monothalamids</taxon>
        <taxon>Reticulomyxidae</taxon>
        <taxon>Reticulomyxa</taxon>
    </lineage>
</organism>
<keyword evidence="2" id="KW-1185">Reference proteome</keyword>
<evidence type="ECO:0000313" key="2">
    <source>
        <dbReference type="Proteomes" id="UP000023152"/>
    </source>
</evidence>
<dbReference type="Proteomes" id="UP000023152">
    <property type="component" value="Unassembled WGS sequence"/>
</dbReference>
<dbReference type="EMBL" id="ASPP01022260">
    <property type="protein sequence ID" value="ETO11618.1"/>
    <property type="molecule type" value="Genomic_DNA"/>
</dbReference>
<dbReference type="AlphaFoldDB" id="X6MC73"/>